<comment type="caution">
    <text evidence="2">The sequence shown here is derived from an EMBL/GenBank/DDBJ whole genome shotgun (WGS) entry which is preliminary data.</text>
</comment>
<sequence>MAGKLWPGNSVEDVPAADELEPSPADDDLGNMTFTDAAEAAAAGLVVREVETCRDTFDSLGGADIVKSKEKVAEVSAEDLEFELEDMTPETVCICLAEGKDEFSFIVKGAS</sequence>
<evidence type="ECO:0000313" key="3">
    <source>
        <dbReference type="Proteomes" id="UP001190700"/>
    </source>
</evidence>
<dbReference type="AlphaFoldDB" id="A0AAE0F0R0"/>
<organism evidence="2 3">
    <name type="scientific">Cymbomonas tetramitiformis</name>
    <dbReference type="NCBI Taxonomy" id="36881"/>
    <lineage>
        <taxon>Eukaryota</taxon>
        <taxon>Viridiplantae</taxon>
        <taxon>Chlorophyta</taxon>
        <taxon>Pyramimonadophyceae</taxon>
        <taxon>Pyramimonadales</taxon>
        <taxon>Pyramimonadaceae</taxon>
        <taxon>Cymbomonas</taxon>
    </lineage>
</organism>
<reference evidence="2 3" key="1">
    <citation type="journal article" date="2015" name="Genome Biol. Evol.">
        <title>Comparative Genomics of a Bacterivorous Green Alga Reveals Evolutionary Causalities and Consequences of Phago-Mixotrophic Mode of Nutrition.</title>
        <authorList>
            <person name="Burns J.A."/>
            <person name="Paasch A."/>
            <person name="Narechania A."/>
            <person name="Kim E."/>
        </authorList>
    </citation>
    <scope>NUCLEOTIDE SEQUENCE [LARGE SCALE GENOMIC DNA]</scope>
    <source>
        <strain evidence="2 3">PLY_AMNH</strain>
    </source>
</reference>
<keyword evidence="3" id="KW-1185">Reference proteome</keyword>
<gene>
    <name evidence="2" type="ORF">CYMTET_42966</name>
</gene>
<feature type="region of interest" description="Disordered" evidence="1">
    <location>
        <begin position="1"/>
        <end position="31"/>
    </location>
</feature>
<accession>A0AAE0F0R0</accession>
<dbReference type="EMBL" id="LGRX02028876">
    <property type="protein sequence ID" value="KAK3247538.1"/>
    <property type="molecule type" value="Genomic_DNA"/>
</dbReference>
<protein>
    <submittedName>
        <fullName evidence="2">Uncharacterized protein</fullName>
    </submittedName>
</protein>
<evidence type="ECO:0000256" key="1">
    <source>
        <dbReference type="SAM" id="MobiDB-lite"/>
    </source>
</evidence>
<proteinExistence type="predicted"/>
<feature type="compositionally biased region" description="Acidic residues" evidence="1">
    <location>
        <begin position="15"/>
        <end position="29"/>
    </location>
</feature>
<dbReference type="Proteomes" id="UP001190700">
    <property type="component" value="Unassembled WGS sequence"/>
</dbReference>
<evidence type="ECO:0000313" key="2">
    <source>
        <dbReference type="EMBL" id="KAK3247538.1"/>
    </source>
</evidence>
<name>A0AAE0F0R0_9CHLO</name>